<comment type="caution">
    <text evidence="1">The sequence shown here is derived from an EMBL/GenBank/DDBJ whole genome shotgun (WGS) entry which is preliminary data.</text>
</comment>
<proteinExistence type="predicted"/>
<protein>
    <submittedName>
        <fullName evidence="1">Uncharacterized protein</fullName>
    </submittedName>
</protein>
<organism evidence="1 2">
    <name type="scientific">Portunus trituberculatus</name>
    <name type="common">Swimming crab</name>
    <name type="synonym">Neptunus trituberculatus</name>
    <dbReference type="NCBI Taxonomy" id="210409"/>
    <lineage>
        <taxon>Eukaryota</taxon>
        <taxon>Metazoa</taxon>
        <taxon>Ecdysozoa</taxon>
        <taxon>Arthropoda</taxon>
        <taxon>Crustacea</taxon>
        <taxon>Multicrustacea</taxon>
        <taxon>Malacostraca</taxon>
        <taxon>Eumalacostraca</taxon>
        <taxon>Eucarida</taxon>
        <taxon>Decapoda</taxon>
        <taxon>Pleocyemata</taxon>
        <taxon>Brachyura</taxon>
        <taxon>Eubrachyura</taxon>
        <taxon>Portunoidea</taxon>
        <taxon>Portunidae</taxon>
        <taxon>Portuninae</taxon>
        <taxon>Portunus</taxon>
    </lineage>
</organism>
<dbReference type="EMBL" id="VSRR010059744">
    <property type="protein sequence ID" value="MPC82425.1"/>
    <property type="molecule type" value="Genomic_DNA"/>
</dbReference>
<keyword evidence="2" id="KW-1185">Reference proteome</keyword>
<evidence type="ECO:0000313" key="1">
    <source>
        <dbReference type="EMBL" id="MPC82425.1"/>
    </source>
</evidence>
<reference evidence="1 2" key="1">
    <citation type="submission" date="2019-05" db="EMBL/GenBank/DDBJ databases">
        <title>Another draft genome of Portunus trituberculatus and its Hox gene families provides insights of decapod evolution.</title>
        <authorList>
            <person name="Jeong J.-H."/>
            <person name="Song I."/>
            <person name="Kim S."/>
            <person name="Choi T."/>
            <person name="Kim D."/>
            <person name="Ryu S."/>
            <person name="Kim W."/>
        </authorList>
    </citation>
    <scope>NUCLEOTIDE SEQUENCE [LARGE SCALE GENOMIC DNA]</scope>
    <source>
        <tissue evidence="1">Muscle</tissue>
    </source>
</reference>
<dbReference type="Proteomes" id="UP000324222">
    <property type="component" value="Unassembled WGS sequence"/>
</dbReference>
<accession>A0A5B7IJB9</accession>
<sequence length="71" mass="7741">MALDRHALIKHTHREIARVTAAAGSRSVTRSATLNMVAWFGTDSSTFYFGSARSMLHPLSSCSTRSDTAKI</sequence>
<gene>
    <name evidence="1" type="ORF">E2C01_077093</name>
</gene>
<name>A0A5B7IJB9_PORTR</name>
<evidence type="ECO:0000313" key="2">
    <source>
        <dbReference type="Proteomes" id="UP000324222"/>
    </source>
</evidence>
<dbReference type="AlphaFoldDB" id="A0A5B7IJB9"/>